<keyword evidence="2" id="KW-1185">Reference proteome</keyword>
<proteinExistence type="predicted"/>
<dbReference type="EMBL" id="KQ980713">
    <property type="protein sequence ID" value="KYN14220.1"/>
    <property type="molecule type" value="Genomic_DNA"/>
</dbReference>
<evidence type="ECO:0000313" key="1">
    <source>
        <dbReference type="EMBL" id="KYN14220.1"/>
    </source>
</evidence>
<sequence>MSLRARSQFDASNLCYIKDKPIEYHSYIKNATISRRYLENKRSVFAVFRKAIPVVSHDVTIAHPQKNCIYPLARTTADFKRYSVYHRLQNLRCMLFIDY</sequence>
<dbReference type="Proteomes" id="UP000078492">
    <property type="component" value="Unassembled WGS sequence"/>
</dbReference>
<reference evidence="1 2" key="1">
    <citation type="submission" date="2015-09" db="EMBL/GenBank/DDBJ databases">
        <title>Trachymyrmex cornetzi WGS genome.</title>
        <authorList>
            <person name="Nygaard S."/>
            <person name="Hu H."/>
            <person name="Boomsma J."/>
            <person name="Zhang G."/>
        </authorList>
    </citation>
    <scope>NUCLEOTIDE SEQUENCE [LARGE SCALE GENOMIC DNA]</scope>
    <source>
        <strain evidence="1">Tcor2-1</strain>
        <tissue evidence="1">Whole body</tissue>
    </source>
</reference>
<name>A0A195DMT8_9HYME</name>
<dbReference type="AlphaFoldDB" id="A0A195DMT8"/>
<accession>A0A195DMT8</accession>
<protein>
    <submittedName>
        <fullName evidence="1">Uncharacterized protein</fullName>
    </submittedName>
</protein>
<evidence type="ECO:0000313" key="2">
    <source>
        <dbReference type="Proteomes" id="UP000078492"/>
    </source>
</evidence>
<gene>
    <name evidence="1" type="ORF">ALC57_13387</name>
</gene>
<organism evidence="1 2">
    <name type="scientific">Trachymyrmex cornetzi</name>
    <dbReference type="NCBI Taxonomy" id="471704"/>
    <lineage>
        <taxon>Eukaryota</taxon>
        <taxon>Metazoa</taxon>
        <taxon>Ecdysozoa</taxon>
        <taxon>Arthropoda</taxon>
        <taxon>Hexapoda</taxon>
        <taxon>Insecta</taxon>
        <taxon>Pterygota</taxon>
        <taxon>Neoptera</taxon>
        <taxon>Endopterygota</taxon>
        <taxon>Hymenoptera</taxon>
        <taxon>Apocrita</taxon>
        <taxon>Aculeata</taxon>
        <taxon>Formicoidea</taxon>
        <taxon>Formicidae</taxon>
        <taxon>Myrmicinae</taxon>
        <taxon>Trachymyrmex</taxon>
    </lineage>
</organism>